<name>A0A932FVC5_UNCTE</name>
<feature type="binding site" evidence="7">
    <location>
        <position position="80"/>
    </location>
    <ligand>
        <name>[2Fe-2S] cluster</name>
        <dbReference type="ChEBI" id="CHEBI:190135"/>
    </ligand>
</feature>
<evidence type="ECO:0000313" key="9">
    <source>
        <dbReference type="Proteomes" id="UP000769766"/>
    </source>
</evidence>
<evidence type="ECO:0000256" key="1">
    <source>
        <dbReference type="ARBA" id="ARBA00010643"/>
    </source>
</evidence>
<comment type="cofactor">
    <cofactor evidence="6">
        <name>[2Fe-2S] cluster</name>
        <dbReference type="ChEBI" id="CHEBI:190135"/>
    </cofactor>
</comment>
<dbReference type="Gene3D" id="1.10.10.1590">
    <property type="entry name" value="NADH-quinone oxidoreductase subunit E"/>
    <property type="match status" value="1"/>
</dbReference>
<feature type="binding site" evidence="7">
    <location>
        <position position="125"/>
    </location>
    <ligand>
        <name>[2Fe-2S] cluster</name>
        <dbReference type="ChEBI" id="CHEBI:190135"/>
    </ligand>
</feature>
<dbReference type="SUPFAM" id="SSF52833">
    <property type="entry name" value="Thioredoxin-like"/>
    <property type="match status" value="1"/>
</dbReference>
<dbReference type="PROSITE" id="PS01099">
    <property type="entry name" value="COMPLEX1_24K"/>
    <property type="match status" value="1"/>
</dbReference>
<accession>A0A932FVC5</accession>
<dbReference type="InterPro" id="IPR002023">
    <property type="entry name" value="NuoE-like"/>
</dbReference>
<dbReference type="PIRSF" id="PIRSF000216">
    <property type="entry name" value="NADH_DH_24kDa"/>
    <property type="match status" value="1"/>
</dbReference>
<dbReference type="AlphaFoldDB" id="A0A932FVC5"/>
<evidence type="ECO:0000256" key="4">
    <source>
        <dbReference type="ARBA" id="ARBA00023004"/>
    </source>
</evidence>
<keyword evidence="8" id="KW-0560">Oxidoreductase</keyword>
<dbReference type="PANTHER" id="PTHR10371:SF3">
    <property type="entry name" value="NADH DEHYDROGENASE [UBIQUINONE] FLAVOPROTEIN 2, MITOCHONDRIAL"/>
    <property type="match status" value="1"/>
</dbReference>
<dbReference type="Gene3D" id="3.40.30.10">
    <property type="entry name" value="Glutaredoxin"/>
    <property type="match status" value="1"/>
</dbReference>
<dbReference type="Pfam" id="PF01257">
    <property type="entry name" value="2Fe-2S_thioredx"/>
    <property type="match status" value="1"/>
</dbReference>
<comment type="cofactor">
    <cofactor evidence="7">
        <name>[2Fe-2S] cluster</name>
        <dbReference type="ChEBI" id="CHEBI:190135"/>
    </cofactor>
    <text evidence="7">Binds 1 [2Fe-2S] cluster.</text>
</comment>
<keyword evidence="5 7" id="KW-0411">Iron-sulfur</keyword>
<dbReference type="FunFam" id="3.40.30.10:FF:000015">
    <property type="entry name" value="NADH-quinone oxidoreductase subunit E"/>
    <property type="match status" value="1"/>
</dbReference>
<keyword evidence="4 7" id="KW-0408">Iron</keyword>
<evidence type="ECO:0000256" key="7">
    <source>
        <dbReference type="PIRSR" id="PIRSR000216-1"/>
    </source>
</evidence>
<dbReference type="EMBL" id="JACPRF010000207">
    <property type="protein sequence ID" value="MBI2876570.1"/>
    <property type="molecule type" value="Genomic_DNA"/>
</dbReference>
<dbReference type="GO" id="GO:0051537">
    <property type="term" value="F:2 iron, 2 sulfur cluster binding"/>
    <property type="evidence" value="ECO:0007669"/>
    <property type="project" value="UniProtKB-KW"/>
</dbReference>
<evidence type="ECO:0000256" key="3">
    <source>
        <dbReference type="ARBA" id="ARBA00022723"/>
    </source>
</evidence>
<dbReference type="PANTHER" id="PTHR10371">
    <property type="entry name" value="NADH DEHYDROGENASE UBIQUINONE FLAVOPROTEIN 2, MITOCHONDRIAL"/>
    <property type="match status" value="1"/>
</dbReference>
<gene>
    <name evidence="8" type="primary">nuoE</name>
    <name evidence="8" type="ORF">HYY20_06790</name>
</gene>
<evidence type="ECO:0000256" key="5">
    <source>
        <dbReference type="ARBA" id="ARBA00023014"/>
    </source>
</evidence>
<evidence type="ECO:0000256" key="6">
    <source>
        <dbReference type="ARBA" id="ARBA00034078"/>
    </source>
</evidence>
<dbReference type="CDD" id="cd03064">
    <property type="entry name" value="TRX_Fd_NuoE"/>
    <property type="match status" value="1"/>
</dbReference>
<evidence type="ECO:0000313" key="8">
    <source>
        <dbReference type="EMBL" id="MBI2876570.1"/>
    </source>
</evidence>
<dbReference type="GO" id="GO:0003954">
    <property type="term" value="F:NADH dehydrogenase activity"/>
    <property type="evidence" value="ECO:0007669"/>
    <property type="project" value="TreeGrafter"/>
</dbReference>
<dbReference type="GO" id="GO:0046872">
    <property type="term" value="F:metal ion binding"/>
    <property type="evidence" value="ECO:0007669"/>
    <property type="project" value="UniProtKB-KW"/>
</dbReference>
<dbReference type="EC" id="1.6.5.11" evidence="8"/>
<reference evidence="8" key="1">
    <citation type="submission" date="2020-07" db="EMBL/GenBank/DDBJ databases">
        <title>Huge and variable diversity of episymbiotic CPR bacteria and DPANN archaea in groundwater ecosystems.</title>
        <authorList>
            <person name="He C.Y."/>
            <person name="Keren R."/>
            <person name="Whittaker M."/>
            <person name="Farag I.F."/>
            <person name="Doudna J."/>
            <person name="Cate J.H.D."/>
            <person name="Banfield J.F."/>
        </authorList>
    </citation>
    <scope>NUCLEOTIDE SEQUENCE</scope>
    <source>
        <strain evidence="8">NC_groundwater_672_Ag_B-0.1um_62_36</strain>
    </source>
</reference>
<comment type="similarity">
    <text evidence="1">Belongs to the complex I 24 kDa subunit family.</text>
</comment>
<proteinExistence type="inferred from homology"/>
<organism evidence="8 9">
    <name type="scientific">Tectimicrobiota bacterium</name>
    <dbReference type="NCBI Taxonomy" id="2528274"/>
    <lineage>
        <taxon>Bacteria</taxon>
        <taxon>Pseudomonadati</taxon>
        <taxon>Nitrospinota/Tectimicrobiota group</taxon>
        <taxon>Candidatus Tectimicrobiota</taxon>
    </lineage>
</organism>
<dbReference type="NCBIfam" id="TIGR01958">
    <property type="entry name" value="nuoE_fam"/>
    <property type="match status" value="1"/>
</dbReference>
<dbReference type="InterPro" id="IPR041921">
    <property type="entry name" value="NuoE_N"/>
</dbReference>
<dbReference type="NCBIfam" id="NF005722">
    <property type="entry name" value="PRK07539.1-2"/>
    <property type="match status" value="1"/>
</dbReference>
<feature type="binding site" evidence="7">
    <location>
        <position position="85"/>
    </location>
    <ligand>
        <name>[2Fe-2S] cluster</name>
        <dbReference type="ChEBI" id="CHEBI:190135"/>
    </ligand>
</feature>
<evidence type="ECO:0000256" key="2">
    <source>
        <dbReference type="ARBA" id="ARBA00022714"/>
    </source>
</evidence>
<dbReference type="InterPro" id="IPR036249">
    <property type="entry name" value="Thioredoxin-like_sf"/>
</dbReference>
<dbReference type="InterPro" id="IPR042128">
    <property type="entry name" value="NuoE_dom"/>
</dbReference>
<feature type="binding site" evidence="7">
    <location>
        <position position="121"/>
    </location>
    <ligand>
        <name>[2Fe-2S] cluster</name>
        <dbReference type="ChEBI" id="CHEBI:190135"/>
    </ligand>
</feature>
<sequence length="160" mass="17832">MLSDAERREIEGFLAIYPTKQTASVDGLMVIQRHRGWVSDEALKELAPLLEMTPDELDGVATFYSRIFRRPVGKHIISVCDSISCYILGGETLLTYLEKKLGIQAGQTTPDGTFTLIPTVCLGHCELAPVMLVDRQVFGHLTEEKIDRILAEVAKISERL</sequence>
<comment type="caution">
    <text evidence="8">The sequence shown here is derived from an EMBL/GenBank/DDBJ whole genome shotgun (WGS) entry which is preliminary data.</text>
</comment>
<keyword evidence="2 7" id="KW-0001">2Fe-2S</keyword>
<protein>
    <submittedName>
        <fullName evidence="8">NADH-quinone oxidoreductase subunit NuoE</fullName>
        <ecNumber evidence="8">1.6.5.11</ecNumber>
    </submittedName>
</protein>
<keyword evidence="3 7" id="KW-0479">Metal-binding</keyword>
<dbReference type="Proteomes" id="UP000769766">
    <property type="component" value="Unassembled WGS sequence"/>
</dbReference>